<protein>
    <submittedName>
        <fullName evidence="3">Uncharacterized protein</fullName>
    </submittedName>
</protein>
<dbReference type="GeneID" id="116554883"/>
<dbReference type="Proteomes" id="UP000504640">
    <property type="component" value="Unplaced"/>
</dbReference>
<feature type="region of interest" description="Disordered" evidence="1">
    <location>
        <begin position="142"/>
        <end position="163"/>
    </location>
</feature>
<evidence type="ECO:0000313" key="3">
    <source>
        <dbReference type="RefSeq" id="XP_032138985.1"/>
    </source>
</evidence>
<feature type="region of interest" description="Disordered" evidence="1">
    <location>
        <begin position="1"/>
        <end position="24"/>
    </location>
</feature>
<dbReference type="AlphaFoldDB" id="A0A6J3I9R9"/>
<feature type="compositionally biased region" description="Polar residues" evidence="1">
    <location>
        <begin position="8"/>
        <end position="20"/>
    </location>
</feature>
<keyword evidence="2" id="KW-1185">Reference proteome</keyword>
<evidence type="ECO:0000313" key="2">
    <source>
        <dbReference type="Proteomes" id="UP000504640"/>
    </source>
</evidence>
<organism evidence="2 3">
    <name type="scientific">Sapajus apella</name>
    <name type="common">Brown-capped capuchin</name>
    <name type="synonym">Cebus apella</name>
    <dbReference type="NCBI Taxonomy" id="9515"/>
    <lineage>
        <taxon>Eukaryota</taxon>
        <taxon>Metazoa</taxon>
        <taxon>Chordata</taxon>
        <taxon>Craniata</taxon>
        <taxon>Vertebrata</taxon>
        <taxon>Euteleostomi</taxon>
        <taxon>Mammalia</taxon>
        <taxon>Eutheria</taxon>
        <taxon>Euarchontoglires</taxon>
        <taxon>Primates</taxon>
        <taxon>Haplorrhini</taxon>
        <taxon>Platyrrhini</taxon>
        <taxon>Cebidae</taxon>
        <taxon>Cebinae</taxon>
        <taxon>Sapajus</taxon>
    </lineage>
</organism>
<dbReference type="RefSeq" id="XP_032138985.1">
    <property type="nucleotide sequence ID" value="XM_032283094.1"/>
</dbReference>
<gene>
    <name evidence="3" type="primary">LOC116554883</name>
</gene>
<sequence>MAEKPHKNSCNSVMHLSSTEEPVIHRDRGNSMHRAQGLMAARTTTLQRSSLQQEILEFMKMLRNFHLVLLSHFISKDIHFLGDTDPVWEGAQGHAVGVPFQDCPALVAAQTLSSLHVQHGHQQGQSLHGMETTHSRVLVHRQTPANGSSPQPTHPPGAHVSPT</sequence>
<proteinExistence type="predicted"/>
<evidence type="ECO:0000256" key="1">
    <source>
        <dbReference type="SAM" id="MobiDB-lite"/>
    </source>
</evidence>
<name>A0A6J3I9R9_SAPAP</name>
<accession>A0A6J3I9R9</accession>
<reference evidence="3" key="1">
    <citation type="submission" date="2025-08" db="UniProtKB">
        <authorList>
            <consortium name="RefSeq"/>
        </authorList>
    </citation>
    <scope>IDENTIFICATION</scope>
    <source>
        <tissue evidence="3">Blood</tissue>
    </source>
</reference>